<comment type="caution">
    <text evidence="2">The sequence shown here is derived from an EMBL/GenBank/DDBJ whole genome shotgun (WGS) entry which is preliminary data.</text>
</comment>
<evidence type="ECO:0000256" key="1">
    <source>
        <dbReference type="SAM" id="MobiDB-lite"/>
    </source>
</evidence>
<evidence type="ECO:0000313" key="2">
    <source>
        <dbReference type="EMBL" id="MDB9442055.1"/>
    </source>
</evidence>
<feature type="compositionally biased region" description="Basic and acidic residues" evidence="1">
    <location>
        <begin position="133"/>
        <end position="158"/>
    </location>
</feature>
<feature type="region of interest" description="Disordered" evidence="1">
    <location>
        <begin position="96"/>
        <end position="169"/>
    </location>
</feature>
<proteinExistence type="predicted"/>
<organism evidence="2 3">
    <name type="scientific">Sphaerospermopsis kisseleviana CS-549</name>
    <dbReference type="NCBI Taxonomy" id="3021783"/>
    <lineage>
        <taxon>Bacteria</taxon>
        <taxon>Bacillati</taxon>
        <taxon>Cyanobacteriota</taxon>
        <taxon>Cyanophyceae</taxon>
        <taxon>Nostocales</taxon>
        <taxon>Aphanizomenonaceae</taxon>
        <taxon>Sphaerospermopsis</taxon>
        <taxon>Sphaerospermopsis kisseleviana</taxon>
    </lineage>
</organism>
<accession>A0ABT4ZRL6</accession>
<evidence type="ECO:0000313" key="3">
    <source>
        <dbReference type="Proteomes" id="UP001211711"/>
    </source>
</evidence>
<protein>
    <submittedName>
        <fullName evidence="2">Uncharacterized protein</fullName>
    </submittedName>
</protein>
<dbReference type="EMBL" id="JAQMTI010000144">
    <property type="protein sequence ID" value="MDB9442055.1"/>
    <property type="molecule type" value="Genomic_DNA"/>
</dbReference>
<dbReference type="RefSeq" id="WP_272110225.1">
    <property type="nucleotide sequence ID" value="NZ_JAQMTI010000144.1"/>
</dbReference>
<sequence length="308" mass="35400">MTKRRMGNRKFCPLTAQTAKDWYQKKYLSTPGYLLVIKEILRPPGIALKIDNISEFCTEWGISRSAFYRGISTISSNNDGSWETTGSIIIKTDSITDDFDDFDSPKPSDPSPEPGSNNDSQSVPPPEQLSHAWDTESHTRDTESHTRDTESHARDKNTAEPLTQKSCGSLQTLQTLQTYKDSLSDSERESFENFCLAQVKKLPNPPTFPQKLIEKQWEDLRSQWEKSQGKVSAAQTMKWQNHPLREQWLTRIRVIGHYSFMYEIAEERTERTSFYEWASANNLIWIPGWEKEAEEGLKNEPGYGTTVF</sequence>
<feature type="compositionally biased region" description="Polar residues" evidence="1">
    <location>
        <begin position="160"/>
        <end position="169"/>
    </location>
</feature>
<name>A0ABT4ZRL6_9CYAN</name>
<dbReference type="Proteomes" id="UP001211711">
    <property type="component" value="Unassembled WGS sequence"/>
</dbReference>
<gene>
    <name evidence="2" type="ORF">PN497_11885</name>
</gene>
<keyword evidence="3" id="KW-1185">Reference proteome</keyword>
<reference evidence="2 3" key="1">
    <citation type="submission" date="2023-01" db="EMBL/GenBank/DDBJ databases">
        <title>Genomes from the Australian National Cyanobacteria Reference Collection.</title>
        <authorList>
            <person name="Willis A."/>
            <person name="Lee E.M.F."/>
        </authorList>
    </citation>
    <scope>NUCLEOTIDE SEQUENCE [LARGE SCALE GENOMIC DNA]</scope>
    <source>
        <strain evidence="2 3">CS-549</strain>
    </source>
</reference>